<gene>
    <name evidence="2" type="ORF">E5676_scaffold506G00470</name>
</gene>
<evidence type="ECO:0000256" key="1">
    <source>
        <dbReference type="SAM" id="MobiDB-lite"/>
    </source>
</evidence>
<feature type="region of interest" description="Disordered" evidence="1">
    <location>
        <begin position="13"/>
        <end position="32"/>
    </location>
</feature>
<evidence type="ECO:0000313" key="3">
    <source>
        <dbReference type="Proteomes" id="UP000321947"/>
    </source>
</evidence>
<reference evidence="2 3" key="1">
    <citation type="submission" date="2019-08" db="EMBL/GenBank/DDBJ databases">
        <title>Draft genome sequences of two oriental melons (Cucumis melo L. var makuwa).</title>
        <authorList>
            <person name="Kwon S.-Y."/>
        </authorList>
    </citation>
    <scope>NUCLEOTIDE SEQUENCE [LARGE SCALE GENOMIC DNA]</scope>
    <source>
        <strain evidence="3">cv. Chang Bougi</strain>
        <tissue evidence="2">Leaf</tissue>
    </source>
</reference>
<dbReference type="Proteomes" id="UP000321947">
    <property type="component" value="Unassembled WGS sequence"/>
</dbReference>
<dbReference type="EMBL" id="SSTD01019069">
    <property type="protein sequence ID" value="TYJ96997.1"/>
    <property type="molecule type" value="Genomic_DNA"/>
</dbReference>
<accession>A0A5D3BCZ6</accession>
<comment type="caution">
    <text evidence="2">The sequence shown here is derived from an EMBL/GenBank/DDBJ whole genome shotgun (WGS) entry which is preliminary data.</text>
</comment>
<organism evidence="2 3">
    <name type="scientific">Cucumis melo var. makuwa</name>
    <name type="common">Oriental melon</name>
    <dbReference type="NCBI Taxonomy" id="1194695"/>
    <lineage>
        <taxon>Eukaryota</taxon>
        <taxon>Viridiplantae</taxon>
        <taxon>Streptophyta</taxon>
        <taxon>Embryophyta</taxon>
        <taxon>Tracheophyta</taxon>
        <taxon>Spermatophyta</taxon>
        <taxon>Magnoliopsida</taxon>
        <taxon>eudicotyledons</taxon>
        <taxon>Gunneridae</taxon>
        <taxon>Pentapetalae</taxon>
        <taxon>rosids</taxon>
        <taxon>fabids</taxon>
        <taxon>Cucurbitales</taxon>
        <taxon>Cucurbitaceae</taxon>
        <taxon>Benincaseae</taxon>
        <taxon>Cucumis</taxon>
    </lineage>
</organism>
<feature type="region of interest" description="Disordered" evidence="1">
    <location>
        <begin position="89"/>
        <end position="109"/>
    </location>
</feature>
<name>A0A5D3BCZ6_CUCMM</name>
<protein>
    <submittedName>
        <fullName evidence="2">Uncharacterized protein</fullName>
    </submittedName>
</protein>
<proteinExistence type="predicted"/>
<dbReference type="AlphaFoldDB" id="A0A5D3BCZ6"/>
<sequence>MLDTMASKSWEWRDDGFGSRYDNRKNRGERGRLGDVMDRNVMVVLQGQVTKMNKLLQSMALSQVNAAGSSIQMNKNILNKEVENRIQEEQGNKASNQETSSNPFPPPPSWSLEEECIPFVNLLKQMPFYVKFLKDILAKKRKINDFEIVAQTQAMSNVFKNGVLEKMNRSWAIIPVNSLCSHRCPSGGVDMHFNDKEIKFNVVNTMKFSADAENYSAIALDGTIVRKKPTISCLELKNSLRKMNEIILDELNAMFDELKFEPLDLQTKGEKKTKSSIGEPPELELKLLPNHLKCVYLGENDTLPVIISTHLEGDRLDHCKHLRHKSILLHA</sequence>
<evidence type="ECO:0000313" key="2">
    <source>
        <dbReference type="EMBL" id="TYJ96997.1"/>
    </source>
</evidence>